<evidence type="ECO:0000313" key="3">
    <source>
        <dbReference type="Proteomes" id="UP000295238"/>
    </source>
</evidence>
<dbReference type="Pfam" id="PF04883">
    <property type="entry name" value="HK97-gp10_like"/>
    <property type="match status" value="1"/>
</dbReference>
<evidence type="ECO:0000313" key="2">
    <source>
        <dbReference type="EMBL" id="TDK35201.1"/>
    </source>
</evidence>
<reference evidence="2 3" key="1">
    <citation type="submission" date="2019-03" db="EMBL/GenBank/DDBJ databases">
        <title>Rhizobium sp. nov., an bacterium isolated from biocrust in Mu Us Desert.</title>
        <authorList>
            <person name="Lixiong L."/>
        </authorList>
    </citation>
    <scope>NUCLEOTIDE SEQUENCE [LARGE SCALE GENOMIC DNA]</scope>
    <source>
        <strain evidence="2 3">SPY-1</strain>
    </source>
</reference>
<keyword evidence="3" id="KW-1185">Reference proteome</keyword>
<accession>A0A4R5UGY4</accession>
<protein>
    <recommendedName>
        <fullName evidence="4">HK97 gp10 family phage protein</fullName>
    </recommendedName>
</protein>
<feature type="region of interest" description="Disordered" evidence="1">
    <location>
        <begin position="68"/>
        <end position="88"/>
    </location>
</feature>
<dbReference type="EMBL" id="SMTL01000003">
    <property type="protein sequence ID" value="TDK35201.1"/>
    <property type="molecule type" value="Genomic_DNA"/>
</dbReference>
<evidence type="ECO:0008006" key="4">
    <source>
        <dbReference type="Google" id="ProtNLM"/>
    </source>
</evidence>
<organism evidence="2 3">
    <name type="scientific">Rhizobium deserti</name>
    <dbReference type="NCBI Taxonomy" id="2547961"/>
    <lineage>
        <taxon>Bacteria</taxon>
        <taxon>Pseudomonadati</taxon>
        <taxon>Pseudomonadota</taxon>
        <taxon>Alphaproteobacteria</taxon>
        <taxon>Hyphomicrobiales</taxon>
        <taxon>Rhizobiaceae</taxon>
        <taxon>Rhizobium/Agrobacterium group</taxon>
        <taxon>Rhizobium</taxon>
    </lineage>
</organism>
<dbReference type="Proteomes" id="UP000295238">
    <property type="component" value="Unassembled WGS sequence"/>
</dbReference>
<dbReference type="NCBIfam" id="TIGR01725">
    <property type="entry name" value="phge_HK97_gp10"/>
    <property type="match status" value="1"/>
</dbReference>
<dbReference type="InterPro" id="IPR010064">
    <property type="entry name" value="HK97-gp10_tail"/>
</dbReference>
<dbReference type="RefSeq" id="WP_133316623.1">
    <property type="nucleotide sequence ID" value="NZ_SMTL01000003.1"/>
</dbReference>
<evidence type="ECO:0000256" key="1">
    <source>
        <dbReference type="SAM" id="MobiDB-lite"/>
    </source>
</evidence>
<proteinExistence type="predicted"/>
<dbReference type="AlphaFoldDB" id="A0A4R5UGY4"/>
<comment type="caution">
    <text evidence="2">The sequence shown here is derived from an EMBL/GenBank/DDBJ whole genome shotgun (WGS) entry which is preliminary data.</text>
</comment>
<gene>
    <name evidence="2" type="ORF">E2F50_13145</name>
</gene>
<name>A0A4R5UGY4_9HYPH</name>
<dbReference type="OrthoDB" id="7585428at2"/>
<sequence length="151" mass="16575">MARTKGFSVRVDGLKDLDQALKKLPRATAKSVGRRTLMKAAQPIAEAGRANAPEREGNLKKSYGVGTKLTKRQKRMNKKESPVEVFVGPNDPAAVQTEFGNQHQAAEPHLRPAWDAEKQPTLERIKDGLWVEISKAAARLARKAAKLAKGK</sequence>